<dbReference type="Proteomes" id="UP000371041">
    <property type="component" value="Chromosome"/>
</dbReference>
<proteinExistence type="predicted"/>
<evidence type="ECO:0000259" key="1">
    <source>
        <dbReference type="Pfam" id="PF01883"/>
    </source>
</evidence>
<dbReference type="Pfam" id="PF01883">
    <property type="entry name" value="FeS_assembly_P"/>
    <property type="match status" value="1"/>
</dbReference>
<gene>
    <name evidence="2" type="ORF">GIY23_10730</name>
</gene>
<sequence length="237" mass="25668">MTVSLDRAADITAAARSALGTVQDPELAEPLTDLGFVSRCSVSPDGEATVRLRLPTYFCAPNFAFLMVADAHDAVAAVPGVRRVDVRLEDHFSAEAINRGVAQRSGFAASFTGEATDELDELRANFLRKAVLAGTDRVCRAMVSAGADPQRLVEHRLGDAPEGTDKERLRERRRELDLPCDDDTPLLVDPESGAAVGADHSKMYLARARLTRTGQEANAGMCRGMLQARYPQTPQEE</sequence>
<dbReference type="AlphaFoldDB" id="A0A5Q3Q634"/>
<evidence type="ECO:0000313" key="3">
    <source>
        <dbReference type="Proteomes" id="UP000371041"/>
    </source>
</evidence>
<dbReference type="EMBL" id="CP045929">
    <property type="protein sequence ID" value="QGK69932.1"/>
    <property type="molecule type" value="Genomic_DNA"/>
</dbReference>
<accession>A0A5Q3Q634</accession>
<dbReference type="InterPro" id="IPR002744">
    <property type="entry name" value="MIP18-like"/>
</dbReference>
<evidence type="ECO:0000313" key="2">
    <source>
        <dbReference type="EMBL" id="QGK69932.1"/>
    </source>
</evidence>
<dbReference type="SUPFAM" id="SSF117916">
    <property type="entry name" value="Fe-S cluster assembly (FSCA) domain-like"/>
    <property type="match status" value="1"/>
</dbReference>
<dbReference type="Gene3D" id="3.30.300.130">
    <property type="entry name" value="Fe-S cluster assembly (FSCA)"/>
    <property type="match status" value="1"/>
</dbReference>
<name>A0A5Q3Q634_9PSEU</name>
<dbReference type="RefSeq" id="WP_154076525.1">
    <property type="nucleotide sequence ID" value="NZ_CP045929.1"/>
</dbReference>
<organism evidence="2 3">
    <name type="scientific">Allosaccharopolyspora coralli</name>
    <dbReference type="NCBI Taxonomy" id="2665642"/>
    <lineage>
        <taxon>Bacteria</taxon>
        <taxon>Bacillati</taxon>
        <taxon>Actinomycetota</taxon>
        <taxon>Actinomycetes</taxon>
        <taxon>Pseudonocardiales</taxon>
        <taxon>Pseudonocardiaceae</taxon>
        <taxon>Allosaccharopolyspora</taxon>
    </lineage>
</organism>
<dbReference type="InterPro" id="IPR034904">
    <property type="entry name" value="FSCA_dom_sf"/>
</dbReference>
<protein>
    <submittedName>
        <fullName evidence="2">DUF59 domain-containing protein</fullName>
    </submittedName>
</protein>
<keyword evidence="3" id="KW-1185">Reference proteome</keyword>
<reference evidence="3" key="1">
    <citation type="submission" date="2019-11" db="EMBL/GenBank/DDBJ databases">
        <title>The complete genome sequence of Saccharopolyspora sp. E2A.</title>
        <authorList>
            <person name="Zhang G."/>
        </authorList>
    </citation>
    <scope>NUCLEOTIDE SEQUENCE [LARGE SCALE GENOMIC DNA]</scope>
    <source>
        <strain evidence="3">E2A</strain>
    </source>
</reference>
<feature type="domain" description="MIP18 family-like" evidence="1">
    <location>
        <begin position="13"/>
        <end position="86"/>
    </location>
</feature>
<dbReference type="KEGG" id="sace:GIY23_10730"/>